<proteinExistence type="predicted"/>
<reference evidence="3" key="1">
    <citation type="submission" date="2017-10" db="EMBL/GenBank/DDBJ databases">
        <authorList>
            <person name="Toshchakov S.V."/>
            <person name="Goeva M.A."/>
        </authorList>
    </citation>
    <scope>NUCLEOTIDE SEQUENCE [LARGE SCALE GENOMIC DNA]</scope>
    <source>
        <strain evidence="3">JR1/69-1-13</strain>
    </source>
</reference>
<dbReference type="AlphaFoldDB" id="A0A2U1UYS9"/>
<dbReference type="OrthoDB" id="9805504at2"/>
<dbReference type="Proteomes" id="UP000245048">
    <property type="component" value="Unassembled WGS sequence"/>
</dbReference>
<evidence type="ECO:0000313" key="2">
    <source>
        <dbReference type="EMBL" id="PWC26810.1"/>
    </source>
</evidence>
<dbReference type="Pfam" id="PF05901">
    <property type="entry name" value="Excalibur"/>
    <property type="match status" value="1"/>
</dbReference>
<protein>
    <recommendedName>
        <fullName evidence="1">Excalibur calcium-binding domain-containing protein</fullName>
    </recommendedName>
</protein>
<dbReference type="EMBL" id="PDOA01000024">
    <property type="protein sequence ID" value="PWC26810.1"/>
    <property type="molecule type" value="Genomic_DNA"/>
</dbReference>
<evidence type="ECO:0000259" key="1">
    <source>
        <dbReference type="Pfam" id="PF05901"/>
    </source>
</evidence>
<evidence type="ECO:0000313" key="3">
    <source>
        <dbReference type="Proteomes" id="UP000245048"/>
    </source>
</evidence>
<dbReference type="InterPro" id="IPR008613">
    <property type="entry name" value="Excalibur_Ca-bd_domain"/>
</dbReference>
<organism evidence="2 3">
    <name type="scientific">Teichococcus aestuarii</name>
    <dbReference type="NCBI Taxonomy" id="568898"/>
    <lineage>
        <taxon>Bacteria</taxon>
        <taxon>Pseudomonadati</taxon>
        <taxon>Pseudomonadota</taxon>
        <taxon>Alphaproteobacteria</taxon>
        <taxon>Acetobacterales</taxon>
        <taxon>Roseomonadaceae</taxon>
        <taxon>Roseomonas</taxon>
    </lineage>
</organism>
<accession>A0A2U1UYS9</accession>
<feature type="domain" description="Excalibur calcium-binding" evidence="1">
    <location>
        <begin position="47"/>
        <end position="73"/>
    </location>
</feature>
<comment type="caution">
    <text evidence="2">The sequence shown here is derived from an EMBL/GenBank/DDBJ whole genome shotgun (WGS) entry which is preliminary data.</text>
</comment>
<name>A0A2U1UYS9_9PROT</name>
<sequence length="77" mass="8259">MGASCPPRGGAGMAGRIASGCPDQRCTVQPRGRCARVRKLVALKLLSCAEAQFHVRQCGMTRLDGDRDGVPCERLCR</sequence>
<gene>
    <name evidence="2" type="ORF">CR165_21360</name>
</gene>
<keyword evidence="3" id="KW-1185">Reference proteome</keyword>